<feature type="compositionally biased region" description="Acidic residues" evidence="1">
    <location>
        <begin position="1140"/>
        <end position="1152"/>
    </location>
</feature>
<evidence type="ECO:0000313" key="4">
    <source>
        <dbReference type="Proteomes" id="UP000565441"/>
    </source>
</evidence>
<feature type="region of interest" description="Disordered" evidence="1">
    <location>
        <begin position="378"/>
        <end position="420"/>
    </location>
</feature>
<feature type="compositionally biased region" description="Basic and acidic residues" evidence="1">
    <location>
        <begin position="312"/>
        <end position="321"/>
    </location>
</feature>
<dbReference type="Proteomes" id="UP000565441">
    <property type="component" value="Unassembled WGS sequence"/>
</dbReference>
<feature type="compositionally biased region" description="Basic and acidic residues" evidence="1">
    <location>
        <begin position="255"/>
        <end position="265"/>
    </location>
</feature>
<comment type="caution">
    <text evidence="3">The sequence shown here is derived from an EMBL/GenBank/DDBJ whole genome shotgun (WGS) entry which is preliminary data.</text>
</comment>
<dbReference type="Pfam" id="PF09444">
    <property type="entry name" value="MRC1"/>
    <property type="match status" value="1"/>
</dbReference>
<feature type="region of interest" description="Disordered" evidence="1">
    <location>
        <begin position="1216"/>
        <end position="1270"/>
    </location>
</feature>
<feature type="compositionally biased region" description="Low complexity" evidence="1">
    <location>
        <begin position="1448"/>
        <end position="1461"/>
    </location>
</feature>
<accession>A0A8H5HRA7</accession>
<name>A0A8H5HRA7_9AGAR</name>
<feature type="compositionally biased region" description="Basic and acidic residues" evidence="1">
    <location>
        <begin position="212"/>
        <end position="223"/>
    </location>
</feature>
<sequence>MPVSEDSSVVPDSTISTSPLITPAVKRPTRTYGRPRHVEPASDDSNTSLLHSAKSSGSRGSVYRTGPPDLNEEVPPSSDPALALSEQDHVDTEDEDAGSDASSGFQFSWRKKLQELDENDEFDVDIMGTAEAKNAFTSRVVLDDDRALSPQRSQTTKTSHVPTSSIDSGIDALADEVFGGSLNTLTNSSASPHTSFSSTPESAPIHRRIKRAIHDSDSEHGDNKVLSPASPSFPHAITTPKLQSSPTPPTSNDDMLTHAKRDSKGKGKAKAPVRPDVVPLWFSEDPASSAIKPLKASSEDRRSKKQKIKAPTKKELAETARDRLRIAADQQVSIPRADAPRDFSVYNFFLNLQGAKHPPPEIDLDPIENFSDPVTSPTHTYVAPLPSTLCQSDGSPFRRSPRHIQRNPPKPMVSSLEVDDADDILPDVGTLLAKEQEKRENAKRCRELMETKMKALAAQSANDRSYDEDDDDGLEVVQSLDMQMAIKEEEAERKSGRKKRMSEGRKRQLNMGGIGLAKQKAKESLSRVSDLQILKAPGSQKGKKVDRPVTQAELNRILTARAEADCQEVIRLKEEEWKRRGGKTTSAEERVSLSVQDASTLYVEKGLKLRQGQPAMMDVDLDDTDGSDEDWAPEGAEERGSASPSPRPVDGGKGGREEDENPASVEDEDITMVNEETTSPAPTQDTDTEELPKLPARRSLNKHIIDSDSEVENDENHVPAWTPSALAPSRLPTQLKTQDSDDEDVRLPSLTRPSMLSRRGSLSSMDDQTEDEGDKENETSRMWDRGDDKENKAVVRHASKDSRLSFRSSKSSLFGLEAGLSRGLSMSPDLDTHQHTIDEDAGEGGEDNRRPFKDLMDDPFVSPSRPTKLATSFEARLKQASPASLPLTPSLTLAPFIGSKDFGFSQFPDDESASVLGPAPLQPSFSDLFESGTEKQKAAPLKRALGELSGSFSDESSPRSKIAGTSFANDLGLTQDITLQPALQVTGNLLRKADQIFEKEQEYVMEAANKKPQTEPELYVNDHGFLTQTRPDVCSPELYRPPSPTQKSTFNQSTEPQSSLRRPLRTISLSDEFDFESPAVLNRLSKCATTPTSLRLRAVRSSSSPSPTLKRSVNAFDVMKHAAKAHADKPKRKLEKSEFVEQEAQESDDDEMFGFGPRVKGKDDEEDGEDLDQTLETLVDDKDMDEETVAVQLVMEKYKEQAEADDLEVEKLHQAAIHGELRKKRRNRGIDMDDSDDDSEDEANRRIRRNMKKQRIDRDNIKALGEHEETKSFYDVYENDLIADNEDFKYLGESQPQDVVMANPEAEDEDEEPREFITRDEIQRRARELAEQSQDEDDEPLDPADVSWIDQDQSDEEQNLRVKAVHSSAKNRPKARRRGMARDQTDFDVGFEMPPPKPIMEEGSIVRLQSWAKVEGRSRQNGTTGRNVGGAAVTGHKVKSGGGSLRTAASSASSASNSNKSAEQRRPVKAQPSLLASVAAERRSTRFG</sequence>
<feature type="compositionally biased region" description="Polar residues" evidence="1">
    <location>
        <begin position="240"/>
        <end position="254"/>
    </location>
</feature>
<proteinExistence type="predicted"/>
<feature type="compositionally biased region" description="Basic residues" evidence="1">
    <location>
        <begin position="1369"/>
        <end position="1379"/>
    </location>
</feature>
<feature type="compositionally biased region" description="Basic and acidic residues" evidence="1">
    <location>
        <begin position="1254"/>
        <end position="1270"/>
    </location>
</feature>
<feature type="region of interest" description="Disordered" evidence="1">
    <location>
        <begin position="181"/>
        <end position="321"/>
    </location>
</feature>
<dbReference type="OrthoDB" id="3361281at2759"/>
<feature type="region of interest" description="Disordered" evidence="1">
    <location>
        <begin position="1415"/>
        <end position="1488"/>
    </location>
</feature>
<feature type="region of interest" description="Disordered" evidence="1">
    <location>
        <begin position="1"/>
        <end position="106"/>
    </location>
</feature>
<protein>
    <recommendedName>
        <fullName evidence="2">DNA replication checkpoint mediator MRC1 domain-containing protein</fullName>
    </recommendedName>
</protein>
<feature type="compositionally biased region" description="Acidic residues" evidence="1">
    <location>
        <begin position="657"/>
        <end position="670"/>
    </location>
</feature>
<feature type="region of interest" description="Disordered" evidence="1">
    <location>
        <begin position="1029"/>
        <end position="1064"/>
    </location>
</feature>
<feature type="region of interest" description="Disordered" evidence="1">
    <location>
        <begin position="143"/>
        <end position="167"/>
    </location>
</feature>
<gene>
    <name evidence="3" type="ORF">D9615_000095</name>
</gene>
<feature type="region of interest" description="Disordered" evidence="1">
    <location>
        <begin position="1287"/>
        <end position="1402"/>
    </location>
</feature>
<feature type="compositionally biased region" description="Basic and acidic residues" evidence="1">
    <location>
        <begin position="846"/>
        <end position="856"/>
    </location>
</feature>
<feature type="compositionally biased region" description="Polar residues" evidence="1">
    <location>
        <begin position="150"/>
        <end position="167"/>
    </location>
</feature>
<evidence type="ECO:0000313" key="3">
    <source>
        <dbReference type="EMBL" id="KAF5387806.1"/>
    </source>
</evidence>
<feature type="compositionally biased region" description="Low complexity" evidence="1">
    <location>
        <begin position="754"/>
        <end position="766"/>
    </location>
</feature>
<feature type="compositionally biased region" description="Polar residues" evidence="1">
    <location>
        <begin position="43"/>
        <end position="59"/>
    </location>
</feature>
<organism evidence="3 4">
    <name type="scientific">Tricholomella constricta</name>
    <dbReference type="NCBI Taxonomy" id="117010"/>
    <lineage>
        <taxon>Eukaryota</taxon>
        <taxon>Fungi</taxon>
        <taxon>Dikarya</taxon>
        <taxon>Basidiomycota</taxon>
        <taxon>Agaricomycotina</taxon>
        <taxon>Agaricomycetes</taxon>
        <taxon>Agaricomycetidae</taxon>
        <taxon>Agaricales</taxon>
        <taxon>Tricholomatineae</taxon>
        <taxon>Lyophyllaceae</taxon>
        <taxon>Tricholomella</taxon>
    </lineage>
</organism>
<feature type="compositionally biased region" description="Basic residues" evidence="1">
    <location>
        <begin position="1124"/>
        <end position="1134"/>
    </location>
</feature>
<feature type="compositionally biased region" description="Acidic residues" evidence="1">
    <location>
        <begin position="1333"/>
        <end position="1342"/>
    </location>
</feature>
<feature type="compositionally biased region" description="Polar residues" evidence="1">
    <location>
        <begin position="1045"/>
        <end position="1060"/>
    </location>
</feature>
<feature type="compositionally biased region" description="Acidic residues" evidence="1">
    <location>
        <begin position="619"/>
        <end position="632"/>
    </location>
</feature>
<feature type="region of interest" description="Disordered" evidence="1">
    <location>
        <begin position="822"/>
        <end position="866"/>
    </location>
</feature>
<dbReference type="EMBL" id="JAACJP010000001">
    <property type="protein sequence ID" value="KAF5387806.1"/>
    <property type="molecule type" value="Genomic_DNA"/>
</dbReference>
<feature type="compositionally biased region" description="Basic and acidic residues" evidence="1">
    <location>
        <begin position="776"/>
        <end position="804"/>
    </location>
</feature>
<feature type="compositionally biased region" description="Polar residues" evidence="1">
    <location>
        <begin position="674"/>
        <end position="685"/>
    </location>
</feature>
<feature type="compositionally biased region" description="Low complexity" evidence="1">
    <location>
        <begin position="1"/>
        <end position="13"/>
    </location>
</feature>
<keyword evidence="4" id="KW-1185">Reference proteome</keyword>
<feature type="region of interest" description="Disordered" evidence="1">
    <location>
        <begin position="575"/>
        <end position="806"/>
    </location>
</feature>
<evidence type="ECO:0000259" key="2">
    <source>
        <dbReference type="Pfam" id="PF09444"/>
    </source>
</evidence>
<feature type="compositionally biased region" description="Low complexity" evidence="1">
    <location>
        <begin position="186"/>
        <end position="199"/>
    </location>
</feature>
<feature type="compositionally biased region" description="Basic and acidic residues" evidence="1">
    <location>
        <begin position="1314"/>
        <end position="1330"/>
    </location>
</feature>
<feature type="domain" description="DNA replication checkpoint mediator MRC1" evidence="2">
    <location>
        <begin position="1133"/>
        <end position="1275"/>
    </location>
</feature>
<feature type="compositionally biased region" description="Acidic residues" evidence="1">
    <location>
        <begin position="1232"/>
        <end position="1241"/>
    </location>
</feature>
<evidence type="ECO:0000256" key="1">
    <source>
        <dbReference type="SAM" id="MobiDB-lite"/>
    </source>
</evidence>
<dbReference type="InterPro" id="IPR018564">
    <property type="entry name" value="Repl_chkpnt_MRC1_dom"/>
</dbReference>
<feature type="region of interest" description="Disordered" evidence="1">
    <location>
        <begin position="489"/>
        <end position="508"/>
    </location>
</feature>
<feature type="region of interest" description="Disordered" evidence="1">
    <location>
        <begin position="1124"/>
        <end position="1170"/>
    </location>
</feature>
<reference evidence="3 4" key="1">
    <citation type="journal article" date="2020" name="ISME J.">
        <title>Uncovering the hidden diversity of litter-decomposition mechanisms in mushroom-forming fungi.</title>
        <authorList>
            <person name="Floudas D."/>
            <person name="Bentzer J."/>
            <person name="Ahren D."/>
            <person name="Johansson T."/>
            <person name="Persson P."/>
            <person name="Tunlid A."/>
        </authorList>
    </citation>
    <scope>NUCLEOTIDE SEQUENCE [LARGE SCALE GENOMIC DNA]</scope>
    <source>
        <strain evidence="3 4">CBS 661.87</strain>
    </source>
</reference>